<dbReference type="Proteomes" id="UP001596439">
    <property type="component" value="Unassembled WGS sequence"/>
</dbReference>
<proteinExistence type="predicted"/>
<evidence type="ECO:0000313" key="4">
    <source>
        <dbReference type="Proteomes" id="UP001596439"/>
    </source>
</evidence>
<feature type="chain" id="PRO_5045614792" evidence="2">
    <location>
        <begin position="19"/>
        <end position="314"/>
    </location>
</feature>
<organism evidence="3 4">
    <name type="scientific">Exiguobacterium aestuarii</name>
    <dbReference type="NCBI Taxonomy" id="273527"/>
    <lineage>
        <taxon>Bacteria</taxon>
        <taxon>Bacillati</taxon>
        <taxon>Bacillota</taxon>
        <taxon>Bacilli</taxon>
        <taxon>Bacillales</taxon>
        <taxon>Bacillales Family XII. Incertae Sedis</taxon>
        <taxon>Exiguobacterium</taxon>
    </lineage>
</organism>
<feature type="region of interest" description="Disordered" evidence="1">
    <location>
        <begin position="21"/>
        <end position="41"/>
    </location>
</feature>
<feature type="signal peptide" evidence="2">
    <location>
        <begin position="1"/>
        <end position="18"/>
    </location>
</feature>
<dbReference type="NCBIfam" id="NF045728">
    <property type="entry name" value="glycosyl_F510_1955"/>
    <property type="match status" value="1"/>
</dbReference>
<accession>A0ABW2PH56</accession>
<dbReference type="SUPFAM" id="SSF110296">
    <property type="entry name" value="Oligoxyloglucan reducing end-specific cellobiohydrolase"/>
    <property type="match status" value="1"/>
</dbReference>
<protein>
    <submittedName>
        <fullName evidence="3">F510_1955 family glycosylhydrolase</fullName>
    </submittedName>
</protein>
<keyword evidence="2" id="KW-0732">Signal</keyword>
<dbReference type="PROSITE" id="PS51257">
    <property type="entry name" value="PROKAR_LIPOPROTEIN"/>
    <property type="match status" value="1"/>
</dbReference>
<dbReference type="Gene3D" id="2.130.10.10">
    <property type="entry name" value="YVTN repeat-like/Quinoprotein amine dehydrogenase"/>
    <property type="match status" value="1"/>
</dbReference>
<evidence type="ECO:0000313" key="3">
    <source>
        <dbReference type="EMBL" id="MFC7388813.1"/>
    </source>
</evidence>
<sequence>MKRTLMLSLLLTPLLLSACGAEEEPSDTSQSESMTTTKKDEWQRVRADEMVSHIHGAGFWQDDNRPVIATHAGLMEYREDGWYTLPTNRHDYMGFELVEDGFYASGHPDRRTDYKNPLGVIYGKDHGTMLEVRSLEGEADFHYISAGYATGTLYVYLEEATSQLETGFHRSTDGGKSFEPMQVKGIEGGQVAGIVADATDAERVFLYGPSGILVSNDSGDSFEPLVEAEQVVTVGADDGQLAYVRQTDGSFEGVRFNLDAESTETFNLPELQTNAVPIELAVNEEHMLLVASDNSVYEFTDGEWEIRLDKGELN</sequence>
<name>A0ABW2PH56_9BACL</name>
<comment type="caution">
    <text evidence="3">The sequence shown here is derived from an EMBL/GenBank/DDBJ whole genome shotgun (WGS) entry which is preliminary data.</text>
</comment>
<dbReference type="RefSeq" id="WP_214786350.1">
    <property type="nucleotide sequence ID" value="NZ_JANIEL010000041.1"/>
</dbReference>
<keyword evidence="4" id="KW-1185">Reference proteome</keyword>
<reference evidence="4" key="1">
    <citation type="journal article" date="2019" name="Int. J. Syst. Evol. Microbiol.">
        <title>The Global Catalogue of Microorganisms (GCM) 10K type strain sequencing project: providing services to taxonomists for standard genome sequencing and annotation.</title>
        <authorList>
            <consortium name="The Broad Institute Genomics Platform"/>
            <consortium name="The Broad Institute Genome Sequencing Center for Infectious Disease"/>
            <person name="Wu L."/>
            <person name="Ma J."/>
        </authorList>
    </citation>
    <scope>NUCLEOTIDE SEQUENCE [LARGE SCALE GENOMIC DNA]</scope>
    <source>
        <strain evidence="4">CCUG 55590</strain>
    </source>
</reference>
<dbReference type="EMBL" id="JBHTCE010000001">
    <property type="protein sequence ID" value="MFC7388813.1"/>
    <property type="molecule type" value="Genomic_DNA"/>
</dbReference>
<dbReference type="InterPro" id="IPR054817">
    <property type="entry name" value="Glycosyl_F510_1955-like"/>
</dbReference>
<feature type="compositionally biased region" description="Polar residues" evidence="1">
    <location>
        <begin position="27"/>
        <end position="36"/>
    </location>
</feature>
<evidence type="ECO:0000256" key="2">
    <source>
        <dbReference type="SAM" id="SignalP"/>
    </source>
</evidence>
<evidence type="ECO:0000256" key="1">
    <source>
        <dbReference type="SAM" id="MobiDB-lite"/>
    </source>
</evidence>
<dbReference type="InterPro" id="IPR015943">
    <property type="entry name" value="WD40/YVTN_repeat-like_dom_sf"/>
</dbReference>
<gene>
    <name evidence="3" type="ORF">ACFQO8_01580</name>
</gene>